<dbReference type="GO" id="GO:0030029">
    <property type="term" value="P:actin filament-based process"/>
    <property type="evidence" value="ECO:0007669"/>
    <property type="project" value="UniProtKB-ARBA"/>
</dbReference>
<protein>
    <submittedName>
        <fullName evidence="3">Actin-interacting protein 1-2</fullName>
    </submittedName>
</protein>
<dbReference type="InterPro" id="IPR019775">
    <property type="entry name" value="WD40_repeat_CS"/>
</dbReference>
<dbReference type="ExpressionAtlas" id="A0A1D6MMD9">
    <property type="expression patterns" value="baseline and differential"/>
</dbReference>
<dbReference type="PROSITE" id="PS50294">
    <property type="entry name" value="WD_REPEATS_REGION"/>
    <property type="match status" value="3"/>
</dbReference>
<reference evidence="3" key="1">
    <citation type="submission" date="2015-12" db="EMBL/GenBank/DDBJ databases">
        <title>Update maize B73 reference genome by single molecule sequencing technologies.</title>
        <authorList>
            <consortium name="Maize Genome Sequencing Project"/>
            <person name="Ware D."/>
        </authorList>
    </citation>
    <scope>NUCLEOTIDE SEQUENCE [LARGE SCALE GENOMIC DNA]</scope>
    <source>
        <tissue evidence="3">Seedling</tissue>
    </source>
</reference>
<dbReference type="SMR" id="A0A1D6MMD9"/>
<dbReference type="InterPro" id="IPR015943">
    <property type="entry name" value="WD40/YVTN_repeat-like_dom_sf"/>
</dbReference>
<gene>
    <name evidence="3" type="ORF">ZEAMMB73_Zm00001d040038</name>
</gene>
<dbReference type="SUPFAM" id="SSF50978">
    <property type="entry name" value="WD40 repeat-like"/>
    <property type="match status" value="2"/>
</dbReference>
<evidence type="ECO:0000256" key="1">
    <source>
        <dbReference type="ARBA" id="ARBA00022574"/>
    </source>
</evidence>
<dbReference type="FunFam" id="2.130.10.10:FF:000167">
    <property type="entry name" value="Actin-interacting protein 1"/>
    <property type="match status" value="1"/>
</dbReference>
<sequence>MAQLVETYACSPATERGRGILLAGDPKTDTIAYCTGRSVIIRRLDAPLDAWAYPDHAYPTTVARFSPNGEWVASADASGCVRVWGRYGDRALKAEFRPLSGRVDDLRWSPDGLRIVVSGDGKGKSFVRAFVDHSNFVNCIRYAPDGSKFITVSSDKKGLIYDGKTGEKIGELSTEGNHTGSIYAVSWSPDSKQVLTVSADKSAKVWDIMEDASGKLNRTLSCPGIGGVDDMLVGCLWQNDHLVTVSLGGTFNVFSASNPDQEPVTFAGHLKTVSSLVFFPQSSPRTILSTSYDGVIMRWIQGVGFGGRLVRRNNTQIKCFAAVEEELVTSGYDNKVFRIPLNGNQCGDAESVDIGGQPNALNLAIQKPEFALITTDSGIVLLHNSKVISTTKVNYAITSSSVSPDGTEAVVGAQDGKLRIYSISGDTLTEEALLEKHRGAITSIHYSPDVSMFASADTNREAVVWDRASREVKLKNMLYHTARINSLAWSPDSRLVATGSLDTCAIVYEIDKPVASRVTIKGAHLGGVHGLTFLDNDILVTAGEDACIRVWKVVQQ</sequence>
<dbReference type="PROSITE" id="PS00678">
    <property type="entry name" value="WD_REPEATS_1"/>
    <property type="match status" value="1"/>
</dbReference>
<name>A0A1D6MMD9_MAIZE</name>
<proteinExistence type="predicted"/>
<dbReference type="EMBL" id="CM007649">
    <property type="protein sequence ID" value="ONM30359.1"/>
    <property type="molecule type" value="Genomic_DNA"/>
</dbReference>
<dbReference type="PANTHER" id="PTHR19856:SF0">
    <property type="entry name" value="WD REPEAT-CONTAINING PROTEIN 1"/>
    <property type="match status" value="1"/>
</dbReference>
<dbReference type="InterPro" id="IPR001680">
    <property type="entry name" value="WD40_rpt"/>
</dbReference>
<accession>A0A1D6MMD9</accession>
<organism evidence="3">
    <name type="scientific">Zea mays</name>
    <name type="common">Maize</name>
    <dbReference type="NCBI Taxonomy" id="4577"/>
    <lineage>
        <taxon>Eukaryota</taxon>
        <taxon>Viridiplantae</taxon>
        <taxon>Streptophyta</taxon>
        <taxon>Embryophyta</taxon>
        <taxon>Tracheophyta</taxon>
        <taxon>Spermatophyta</taxon>
        <taxon>Magnoliopsida</taxon>
        <taxon>Liliopsida</taxon>
        <taxon>Poales</taxon>
        <taxon>Poaceae</taxon>
        <taxon>PACMAD clade</taxon>
        <taxon>Panicoideae</taxon>
        <taxon>Andropogonodae</taxon>
        <taxon>Andropogoneae</taxon>
        <taxon>Tripsacinae</taxon>
        <taxon>Zea</taxon>
    </lineage>
</organism>
<keyword evidence="1" id="KW-0853">WD repeat</keyword>
<dbReference type="SMART" id="SM00320">
    <property type="entry name" value="WD40"/>
    <property type="match status" value="9"/>
</dbReference>
<dbReference type="InterPro" id="IPR036322">
    <property type="entry name" value="WD40_repeat_dom_sf"/>
</dbReference>
<dbReference type="PROSITE" id="PS50082">
    <property type="entry name" value="WD_REPEATS_2"/>
    <property type="match status" value="7"/>
</dbReference>
<dbReference type="Gene3D" id="2.130.10.10">
    <property type="entry name" value="YVTN repeat-like/Quinoprotein amine dehydrogenase"/>
    <property type="match status" value="3"/>
</dbReference>
<keyword evidence="2" id="KW-0677">Repeat</keyword>
<evidence type="ECO:0000313" key="3">
    <source>
        <dbReference type="EMBL" id="ONM30359.1"/>
    </source>
</evidence>
<dbReference type="Pfam" id="PF00400">
    <property type="entry name" value="WD40"/>
    <property type="match status" value="8"/>
</dbReference>
<dbReference type="PANTHER" id="PTHR19856">
    <property type="entry name" value="WD-REPEATCONTAINING PROTEIN WDR1"/>
    <property type="match status" value="1"/>
</dbReference>
<evidence type="ECO:0000256" key="2">
    <source>
        <dbReference type="ARBA" id="ARBA00022737"/>
    </source>
</evidence>
<dbReference type="AlphaFoldDB" id="A0A1D6MMD9"/>